<dbReference type="Proteomes" id="UP000236370">
    <property type="component" value="Unassembled WGS sequence"/>
</dbReference>
<dbReference type="GO" id="GO:0016592">
    <property type="term" value="C:mediator complex"/>
    <property type="evidence" value="ECO:0007669"/>
    <property type="project" value="InterPro"/>
</dbReference>
<organism evidence="3 4">
    <name type="scientific">Pan troglodytes</name>
    <name type="common">Chimpanzee</name>
    <dbReference type="NCBI Taxonomy" id="9598"/>
    <lineage>
        <taxon>Eukaryota</taxon>
        <taxon>Metazoa</taxon>
        <taxon>Chordata</taxon>
        <taxon>Craniata</taxon>
        <taxon>Vertebrata</taxon>
        <taxon>Euteleostomi</taxon>
        <taxon>Mammalia</taxon>
        <taxon>Eutheria</taxon>
        <taxon>Euarchontoglires</taxon>
        <taxon>Primates</taxon>
        <taxon>Haplorrhini</taxon>
        <taxon>Catarrhini</taxon>
        <taxon>Hominidae</taxon>
        <taxon>Pan</taxon>
    </lineage>
</organism>
<dbReference type="AlphaFoldDB" id="A0A2J8IKC7"/>
<sequence length="250" mass="27456">ERKKKSTKGKKRSQPATKTEDYGMGPGRSGPYGVTVPPDLLHHPNPGSITHLNYRQGSIGLYTQNQPLPAGGPRVDPYRPVRLPMQKLPTRPTYPGVLPTTMTGVMGLEPSSYKTSVYRQQQPAVPQGQRLRQQLQQSQGMLGQSSVHQMTPSSSYGLQTSQGYTPYVSHVGLQQHTGPADPTRHLQQRPSGYVHQQAPTYGHGLTSTQRFSHQTLQQTPMISTMTPMSAQGVQAGVRSTAILPEQQQQQ</sequence>
<feature type="non-terminal residue" evidence="3">
    <location>
        <position position="250"/>
    </location>
</feature>
<dbReference type="GO" id="GO:0008013">
    <property type="term" value="F:beta-catenin binding"/>
    <property type="evidence" value="ECO:0007669"/>
    <property type="project" value="InterPro"/>
</dbReference>
<evidence type="ECO:0000259" key="2">
    <source>
        <dbReference type="Pfam" id="PF12144"/>
    </source>
</evidence>
<name>A0A2J8IKC7_PANTR</name>
<feature type="non-terminal residue" evidence="3">
    <location>
        <position position="1"/>
    </location>
</feature>
<dbReference type="PANTHER" id="PTHR46007">
    <property type="entry name" value="MEDIATOR OF RNA POLYMERASE II TRANSCRIPTION SUBUNIT 12"/>
    <property type="match status" value="1"/>
</dbReference>
<accession>A0A2J8IKC7</accession>
<dbReference type="Pfam" id="PF12144">
    <property type="entry name" value="Med12-PQL"/>
    <property type="match status" value="2"/>
</dbReference>
<protein>
    <submittedName>
        <fullName evidence="3">MED12 isoform 10</fullName>
    </submittedName>
</protein>
<dbReference type="EMBL" id="NBAG03001415">
    <property type="protein sequence ID" value="PNI10973.1"/>
    <property type="molecule type" value="Genomic_DNA"/>
</dbReference>
<feature type="region of interest" description="Disordered" evidence="1">
    <location>
        <begin position="1"/>
        <end position="48"/>
    </location>
</feature>
<evidence type="ECO:0000313" key="4">
    <source>
        <dbReference type="Proteomes" id="UP000236370"/>
    </source>
</evidence>
<reference evidence="3 4" key="1">
    <citation type="submission" date="2017-12" db="EMBL/GenBank/DDBJ databases">
        <title>High-resolution comparative analysis of great ape genomes.</title>
        <authorList>
            <person name="Pollen A."/>
            <person name="Hastie A."/>
            <person name="Hormozdiari F."/>
            <person name="Dougherty M."/>
            <person name="Liu R."/>
            <person name="Chaisson M."/>
            <person name="Hoppe E."/>
            <person name="Hill C."/>
            <person name="Pang A."/>
            <person name="Hillier L."/>
            <person name="Baker C."/>
            <person name="Armstrong J."/>
            <person name="Shendure J."/>
            <person name="Paten B."/>
            <person name="Wilson R."/>
            <person name="Chao H."/>
            <person name="Schneider V."/>
            <person name="Ventura M."/>
            <person name="Kronenberg Z."/>
            <person name="Murali S."/>
            <person name="Gordon D."/>
            <person name="Cantsilieris S."/>
            <person name="Munson K."/>
            <person name="Nelson B."/>
            <person name="Raja A."/>
            <person name="Underwood J."/>
            <person name="Diekhans M."/>
            <person name="Fiddes I."/>
            <person name="Haussler D."/>
            <person name="Eichler E."/>
        </authorList>
    </citation>
    <scope>NUCLEOTIDE SEQUENCE [LARGE SCALE GENOMIC DNA]</scope>
    <source>
        <strain evidence="3">Yerkes chimp pedigree #C0471</strain>
    </source>
</reference>
<comment type="caution">
    <text evidence="3">The sequence shown here is derived from an EMBL/GenBank/DDBJ whole genome shotgun (WGS) entry which is preliminary data.</text>
</comment>
<gene>
    <name evidence="3" type="ORF">CK820_G0056354</name>
</gene>
<feature type="compositionally biased region" description="Polar residues" evidence="1">
    <location>
        <begin position="147"/>
        <end position="162"/>
    </location>
</feature>
<feature type="region of interest" description="Disordered" evidence="1">
    <location>
        <begin position="138"/>
        <end position="162"/>
    </location>
</feature>
<dbReference type="InterPro" id="IPR021989">
    <property type="entry name" value="Mediator_Med12_catenin-bd"/>
</dbReference>
<dbReference type="PANTHER" id="PTHR46007:SF2">
    <property type="entry name" value="MEDIATOR OF RNA POLYMERASE II TRANSCRIPTION SUBUNIT 12"/>
    <property type="match status" value="1"/>
</dbReference>
<feature type="compositionally biased region" description="Basic residues" evidence="1">
    <location>
        <begin position="1"/>
        <end position="13"/>
    </location>
</feature>
<evidence type="ECO:0000313" key="3">
    <source>
        <dbReference type="EMBL" id="PNI10973.1"/>
    </source>
</evidence>
<dbReference type="InterPro" id="IPR051647">
    <property type="entry name" value="Mediator_comp_sub12"/>
</dbReference>
<feature type="domain" description="Mediator complex subunit Med12 catenin-binding" evidence="2">
    <location>
        <begin position="181"/>
        <end position="217"/>
    </location>
</feature>
<feature type="domain" description="Mediator complex subunit Med12 catenin-binding" evidence="2">
    <location>
        <begin position="39"/>
        <end position="180"/>
    </location>
</feature>
<evidence type="ECO:0000256" key="1">
    <source>
        <dbReference type="SAM" id="MobiDB-lite"/>
    </source>
</evidence>
<proteinExistence type="predicted"/>